<dbReference type="Proteomes" id="UP001528411">
    <property type="component" value="Unassembled WGS sequence"/>
</dbReference>
<dbReference type="RefSeq" id="WP_272181339.1">
    <property type="nucleotide sequence ID" value="NZ_JAQOMS010000002.1"/>
</dbReference>
<name>A0ABT5FET2_9GAMM</name>
<keyword evidence="2" id="KW-1185">Reference proteome</keyword>
<gene>
    <name evidence="1" type="ORF">PN838_16260</name>
</gene>
<reference evidence="1 2" key="1">
    <citation type="submission" date="2023-01" db="EMBL/GenBank/DDBJ databases">
        <title>Psychrosphaera sp. nov., isolated from marine algae.</title>
        <authorList>
            <person name="Bayburt H."/>
            <person name="Choi B.J."/>
            <person name="Kim J.M."/>
            <person name="Choi D.G."/>
            <person name="Jeon C.O."/>
        </authorList>
    </citation>
    <scope>NUCLEOTIDE SEQUENCE [LARGE SCALE GENOMIC DNA]</scope>
    <source>
        <strain evidence="1 2">G1-22</strain>
    </source>
</reference>
<evidence type="ECO:0008006" key="3">
    <source>
        <dbReference type="Google" id="ProtNLM"/>
    </source>
</evidence>
<evidence type="ECO:0000313" key="1">
    <source>
        <dbReference type="EMBL" id="MDC2890037.1"/>
    </source>
</evidence>
<comment type="caution">
    <text evidence="1">The sequence shown here is derived from an EMBL/GenBank/DDBJ whole genome shotgun (WGS) entry which is preliminary data.</text>
</comment>
<evidence type="ECO:0000313" key="2">
    <source>
        <dbReference type="Proteomes" id="UP001528411"/>
    </source>
</evidence>
<proteinExistence type="predicted"/>
<accession>A0ABT5FET2</accession>
<protein>
    <recommendedName>
        <fullName evidence="3">Lipoprotein</fullName>
    </recommendedName>
</protein>
<dbReference type="EMBL" id="JAQOMS010000002">
    <property type="protein sequence ID" value="MDC2890037.1"/>
    <property type="molecule type" value="Genomic_DNA"/>
</dbReference>
<sequence>MVSSQFSNSKVLEISIWLTAIIASCCIILQKNLKEADTNEV</sequence>
<organism evidence="1 2">
    <name type="scientific">Psychrosphaera algicola</name>
    <dbReference type="NCBI Taxonomy" id="3023714"/>
    <lineage>
        <taxon>Bacteria</taxon>
        <taxon>Pseudomonadati</taxon>
        <taxon>Pseudomonadota</taxon>
        <taxon>Gammaproteobacteria</taxon>
        <taxon>Alteromonadales</taxon>
        <taxon>Pseudoalteromonadaceae</taxon>
        <taxon>Psychrosphaera</taxon>
    </lineage>
</organism>